<evidence type="ECO:0000313" key="1">
    <source>
        <dbReference type="EMBL" id="CBH98537.1"/>
    </source>
</evidence>
<reference evidence="1" key="1">
    <citation type="submission" date="2009-10" db="EMBL/GenBank/DDBJ databases">
        <title>Diversity of trophic interactions inside an arsenic-rich microbial ecosystem.</title>
        <authorList>
            <person name="Bertin P.N."/>
            <person name="Heinrich-Salmeron A."/>
            <person name="Pelletier E."/>
            <person name="Goulhen-Chollet F."/>
            <person name="Arsene-Ploetze F."/>
            <person name="Gallien S."/>
            <person name="Calteau A."/>
            <person name="Vallenet D."/>
            <person name="Casiot C."/>
            <person name="Chane-Woon-Ming B."/>
            <person name="Giloteaux L."/>
            <person name="Barakat M."/>
            <person name="Bonnefoy V."/>
            <person name="Bruneel O."/>
            <person name="Chandler M."/>
            <person name="Cleiss J."/>
            <person name="Duran R."/>
            <person name="Elbaz-Poulichet F."/>
            <person name="Fonknechten N."/>
            <person name="Lauga B."/>
            <person name="Mornico D."/>
            <person name="Ortet P."/>
            <person name="Schaeffer C."/>
            <person name="Siguier P."/>
            <person name="Alexander Thil Smith A."/>
            <person name="Van Dorsselaer A."/>
            <person name="Weissenbach J."/>
            <person name="Medigue C."/>
            <person name="Le Paslier D."/>
        </authorList>
    </citation>
    <scope>NUCLEOTIDE SEQUENCE</scope>
</reference>
<dbReference type="EMBL" id="CABM01000056">
    <property type="protein sequence ID" value="CBH98537.1"/>
    <property type="molecule type" value="Genomic_DNA"/>
</dbReference>
<sequence>MLMRKRRAASRLSRLAFVPSKPALAGSEPRYSAPGFLIPLGGPDATRQVWGHTRP</sequence>
<proteinExistence type="predicted"/>
<gene>
    <name evidence="1" type="ORF">CARN2_4018</name>
</gene>
<accession>E6PUD0</accession>
<comment type="caution">
    <text evidence="1">The sequence shown here is derived from an EMBL/GenBank/DDBJ whole genome shotgun (WGS) entry which is preliminary data.</text>
</comment>
<protein>
    <submittedName>
        <fullName evidence="1">Uncharacterized protein</fullName>
    </submittedName>
</protein>
<organism evidence="1">
    <name type="scientific">mine drainage metagenome</name>
    <dbReference type="NCBI Taxonomy" id="410659"/>
    <lineage>
        <taxon>unclassified sequences</taxon>
        <taxon>metagenomes</taxon>
        <taxon>ecological metagenomes</taxon>
    </lineage>
</organism>
<dbReference type="AlphaFoldDB" id="E6PUD0"/>
<name>E6PUD0_9ZZZZ</name>